<gene>
    <name evidence="14" type="ORF">Ddye_007214</name>
</gene>
<dbReference type="CDD" id="cd11072">
    <property type="entry name" value="CYP71-like"/>
    <property type="match status" value="1"/>
</dbReference>
<evidence type="ECO:0008006" key="16">
    <source>
        <dbReference type="Google" id="ProtNLM"/>
    </source>
</evidence>
<dbReference type="EMBL" id="JANJYI010000002">
    <property type="protein sequence ID" value="KAK2660681.1"/>
    <property type="molecule type" value="Genomic_DNA"/>
</dbReference>
<dbReference type="GO" id="GO:0016020">
    <property type="term" value="C:membrane"/>
    <property type="evidence" value="ECO:0007669"/>
    <property type="project" value="UniProtKB-SubCell"/>
</dbReference>
<evidence type="ECO:0000256" key="9">
    <source>
        <dbReference type="ARBA" id="ARBA00023004"/>
    </source>
</evidence>
<keyword evidence="5" id="KW-0812">Transmembrane</keyword>
<feature type="binding site" description="axial binding residue" evidence="12">
    <location>
        <position position="442"/>
    </location>
    <ligand>
        <name>heme</name>
        <dbReference type="ChEBI" id="CHEBI:30413"/>
    </ligand>
    <ligandPart>
        <name>Fe</name>
        <dbReference type="ChEBI" id="CHEBI:18248"/>
    </ligandPart>
</feature>
<reference evidence="14" key="1">
    <citation type="journal article" date="2023" name="Plant J.">
        <title>Genome sequences and population genomics provide insights into the demographic history, inbreeding, and mutation load of two 'living fossil' tree species of Dipteronia.</title>
        <authorList>
            <person name="Feng Y."/>
            <person name="Comes H.P."/>
            <person name="Chen J."/>
            <person name="Zhu S."/>
            <person name="Lu R."/>
            <person name="Zhang X."/>
            <person name="Li P."/>
            <person name="Qiu J."/>
            <person name="Olsen K.M."/>
            <person name="Qiu Y."/>
        </authorList>
    </citation>
    <scope>NUCLEOTIDE SEQUENCE</scope>
    <source>
        <strain evidence="14">KIB01</strain>
    </source>
</reference>
<organism evidence="14 15">
    <name type="scientific">Dipteronia dyeriana</name>
    <dbReference type="NCBI Taxonomy" id="168575"/>
    <lineage>
        <taxon>Eukaryota</taxon>
        <taxon>Viridiplantae</taxon>
        <taxon>Streptophyta</taxon>
        <taxon>Embryophyta</taxon>
        <taxon>Tracheophyta</taxon>
        <taxon>Spermatophyta</taxon>
        <taxon>Magnoliopsida</taxon>
        <taxon>eudicotyledons</taxon>
        <taxon>Gunneridae</taxon>
        <taxon>Pentapetalae</taxon>
        <taxon>rosids</taxon>
        <taxon>malvids</taxon>
        <taxon>Sapindales</taxon>
        <taxon>Sapindaceae</taxon>
        <taxon>Hippocastanoideae</taxon>
        <taxon>Acereae</taxon>
        <taxon>Dipteronia</taxon>
    </lineage>
</organism>
<comment type="caution">
    <text evidence="14">The sequence shown here is derived from an EMBL/GenBank/DDBJ whole genome shotgun (WGS) entry which is preliminary data.</text>
</comment>
<keyword evidence="4 12" id="KW-0349">Heme</keyword>
<dbReference type="PRINTS" id="PR00463">
    <property type="entry name" value="EP450I"/>
</dbReference>
<dbReference type="GO" id="GO:0020037">
    <property type="term" value="F:heme binding"/>
    <property type="evidence" value="ECO:0007669"/>
    <property type="project" value="InterPro"/>
</dbReference>
<protein>
    <recommendedName>
        <fullName evidence="16">Cytochrome P450</fullName>
    </recommendedName>
</protein>
<keyword evidence="15" id="KW-1185">Reference proteome</keyword>
<dbReference type="FunFam" id="1.10.630.10:FF:000011">
    <property type="entry name" value="Cytochrome P450 83B1"/>
    <property type="match status" value="1"/>
</dbReference>
<evidence type="ECO:0000256" key="3">
    <source>
        <dbReference type="ARBA" id="ARBA00010617"/>
    </source>
</evidence>
<dbReference type="Pfam" id="PF00067">
    <property type="entry name" value="p450"/>
    <property type="match status" value="1"/>
</dbReference>
<keyword evidence="6 12" id="KW-0479">Metal-binding</keyword>
<keyword evidence="10 13" id="KW-0503">Monooxygenase</keyword>
<dbReference type="PROSITE" id="PS00086">
    <property type="entry name" value="CYTOCHROME_P450"/>
    <property type="match status" value="1"/>
</dbReference>
<dbReference type="GO" id="GO:0016705">
    <property type="term" value="F:oxidoreductase activity, acting on paired donors, with incorporation or reduction of molecular oxygen"/>
    <property type="evidence" value="ECO:0007669"/>
    <property type="project" value="InterPro"/>
</dbReference>
<name>A0AAD9XK27_9ROSI</name>
<evidence type="ECO:0000313" key="14">
    <source>
        <dbReference type="EMBL" id="KAK2660681.1"/>
    </source>
</evidence>
<sequence length="500" mass="57756">MSLLIIILFFLSIFLLFLLQKLIRTRKSSLGLPPGPRGLPFIGNLHQFDSSNPPRYLWKLSKQYGPLMSLQLGSVPTLVLSSAKIAKEIMKTHDLQFCSRPLKLSQKKLSYNFSDLALSPYNDYWREMRKICAVHLFNSVRVQQFRPIREDEISRLIEKLSKSSVDSDQPVNLSEMMISLTISIICRATLGKRYDDEGIESSRFHALLKEIQAVLGGFYFSDYFPYMGWADKLTGMTYLLERNFKEFDTFYREVIDEHLDPKRPKRKHEDIVDVLLQIKKRRDFKIDLTWDNIKGVLTDIFVAGTDTSAASVIWAMTYLMKHPRVMKKAQEEIRDLTGKKDFVDEDDIHRFSYLEAVLKETMRLQPVAPLLLPRETIDKCILDGYEIPPKITVLVNALAIGRDPEVWENPDEFYPERFIGNSIDMKGQNFELIPFGAGRRSCPGMLMAIVTVELALANLLYKYDWEMPNGMKKEDLDLESLPGVTMHKKNALCLVPKNYM</sequence>
<comment type="cofactor">
    <cofactor evidence="1 12">
        <name>heme</name>
        <dbReference type="ChEBI" id="CHEBI:30413"/>
    </cofactor>
</comment>
<proteinExistence type="inferred from homology"/>
<evidence type="ECO:0000256" key="13">
    <source>
        <dbReference type="RuleBase" id="RU000461"/>
    </source>
</evidence>
<keyword evidence="8 13" id="KW-0560">Oxidoreductase</keyword>
<dbReference type="PANTHER" id="PTHR47955">
    <property type="entry name" value="CYTOCHROME P450 FAMILY 71 PROTEIN"/>
    <property type="match status" value="1"/>
</dbReference>
<keyword evidence="11" id="KW-0472">Membrane</keyword>
<dbReference type="InterPro" id="IPR001128">
    <property type="entry name" value="Cyt_P450"/>
</dbReference>
<dbReference type="InterPro" id="IPR017972">
    <property type="entry name" value="Cyt_P450_CS"/>
</dbReference>
<comment type="similarity">
    <text evidence="3 13">Belongs to the cytochrome P450 family.</text>
</comment>
<accession>A0AAD9XK27</accession>
<dbReference type="PRINTS" id="PR00385">
    <property type="entry name" value="P450"/>
</dbReference>
<evidence type="ECO:0000256" key="4">
    <source>
        <dbReference type="ARBA" id="ARBA00022617"/>
    </source>
</evidence>
<dbReference type="Gene3D" id="1.10.630.10">
    <property type="entry name" value="Cytochrome P450"/>
    <property type="match status" value="1"/>
</dbReference>
<dbReference type="AlphaFoldDB" id="A0AAD9XK27"/>
<evidence type="ECO:0000256" key="2">
    <source>
        <dbReference type="ARBA" id="ARBA00004167"/>
    </source>
</evidence>
<comment type="subcellular location">
    <subcellularLocation>
        <location evidence="2">Membrane</location>
        <topology evidence="2">Single-pass membrane protein</topology>
    </subcellularLocation>
</comment>
<evidence type="ECO:0000256" key="10">
    <source>
        <dbReference type="ARBA" id="ARBA00023033"/>
    </source>
</evidence>
<dbReference type="GO" id="GO:0005506">
    <property type="term" value="F:iron ion binding"/>
    <property type="evidence" value="ECO:0007669"/>
    <property type="project" value="InterPro"/>
</dbReference>
<dbReference type="Proteomes" id="UP001280121">
    <property type="component" value="Unassembled WGS sequence"/>
</dbReference>
<dbReference type="PANTHER" id="PTHR47955:SF22">
    <property type="entry name" value="CYTOCHROME P450 83B1-LIKE"/>
    <property type="match status" value="1"/>
</dbReference>
<keyword evidence="7" id="KW-1133">Transmembrane helix</keyword>
<evidence type="ECO:0000313" key="15">
    <source>
        <dbReference type="Proteomes" id="UP001280121"/>
    </source>
</evidence>
<dbReference type="SUPFAM" id="SSF48264">
    <property type="entry name" value="Cytochrome P450"/>
    <property type="match status" value="1"/>
</dbReference>
<dbReference type="InterPro" id="IPR036396">
    <property type="entry name" value="Cyt_P450_sf"/>
</dbReference>
<evidence type="ECO:0000256" key="7">
    <source>
        <dbReference type="ARBA" id="ARBA00022989"/>
    </source>
</evidence>
<dbReference type="InterPro" id="IPR002401">
    <property type="entry name" value="Cyt_P450_E_grp-I"/>
</dbReference>
<evidence type="ECO:0000256" key="6">
    <source>
        <dbReference type="ARBA" id="ARBA00022723"/>
    </source>
</evidence>
<evidence type="ECO:0000256" key="12">
    <source>
        <dbReference type="PIRSR" id="PIRSR602401-1"/>
    </source>
</evidence>
<evidence type="ECO:0000256" key="8">
    <source>
        <dbReference type="ARBA" id="ARBA00023002"/>
    </source>
</evidence>
<evidence type="ECO:0000256" key="5">
    <source>
        <dbReference type="ARBA" id="ARBA00022692"/>
    </source>
</evidence>
<dbReference type="GO" id="GO:0004497">
    <property type="term" value="F:monooxygenase activity"/>
    <property type="evidence" value="ECO:0007669"/>
    <property type="project" value="UniProtKB-KW"/>
</dbReference>
<evidence type="ECO:0000256" key="11">
    <source>
        <dbReference type="ARBA" id="ARBA00023136"/>
    </source>
</evidence>
<evidence type="ECO:0000256" key="1">
    <source>
        <dbReference type="ARBA" id="ARBA00001971"/>
    </source>
</evidence>
<keyword evidence="9 12" id="KW-0408">Iron</keyword>